<protein>
    <submittedName>
        <fullName evidence="1">AbrB/MazE/SpoVT family DNA-binding domain-containing protein</fullName>
    </submittedName>
</protein>
<evidence type="ECO:0000313" key="2">
    <source>
        <dbReference type="Proteomes" id="UP000501891"/>
    </source>
</evidence>
<name>A0A858R3Q2_9PROT</name>
<dbReference type="AlphaFoldDB" id="A0A858R3Q2"/>
<accession>A0A858R3Q2</accession>
<evidence type="ECO:0000313" key="1">
    <source>
        <dbReference type="EMBL" id="QJE72059.1"/>
    </source>
</evidence>
<organism evidence="1 2">
    <name type="scientific">Aerophototrophica crusticola</name>
    <dbReference type="NCBI Taxonomy" id="1709002"/>
    <lineage>
        <taxon>Bacteria</taxon>
        <taxon>Pseudomonadati</taxon>
        <taxon>Pseudomonadota</taxon>
        <taxon>Alphaproteobacteria</taxon>
        <taxon>Rhodospirillales</taxon>
        <taxon>Rhodospirillaceae</taxon>
        <taxon>Aerophototrophica</taxon>
    </lineage>
</organism>
<dbReference type="KEGG" id="acru:HHL28_02120"/>
<dbReference type="EMBL" id="CP051775">
    <property type="protein sequence ID" value="QJE72059.1"/>
    <property type="molecule type" value="Genomic_DNA"/>
</dbReference>
<gene>
    <name evidence="1" type="ORF">HHL28_02120</name>
</gene>
<sequence>MNALKATVVDGRVLLELPLEMAGRLNISEGGIVMANDHDGDVRLTAAPDDFADLLSAAEEVMEENRWVLQQLAK</sequence>
<proteinExistence type="predicted"/>
<dbReference type="Proteomes" id="UP000501891">
    <property type="component" value="Chromosome"/>
</dbReference>
<keyword evidence="2" id="KW-1185">Reference proteome</keyword>
<dbReference type="GO" id="GO:0003677">
    <property type="term" value="F:DNA binding"/>
    <property type="evidence" value="ECO:0007669"/>
    <property type="project" value="UniProtKB-KW"/>
</dbReference>
<keyword evidence="1" id="KW-0238">DNA-binding</keyword>
<reference evidence="1" key="1">
    <citation type="submission" date="2020-04" db="EMBL/GenBank/DDBJ databases">
        <title>A desert anoxygenic phototrophic bacterium fixes CO2 using RubisCO under aerobic conditions.</title>
        <authorList>
            <person name="Tang K."/>
        </authorList>
    </citation>
    <scope>NUCLEOTIDE SEQUENCE [LARGE SCALE GENOMIC DNA]</scope>
    <source>
        <strain evidence="1">MIMtkB3</strain>
    </source>
</reference>